<protein>
    <submittedName>
        <fullName evidence="1">Uncharacterized protein</fullName>
    </submittedName>
</protein>
<keyword evidence="2" id="KW-1185">Reference proteome</keyword>
<organism evidence="1 2">
    <name type="scientific">Daphnia magna</name>
    <dbReference type="NCBI Taxonomy" id="35525"/>
    <lineage>
        <taxon>Eukaryota</taxon>
        <taxon>Metazoa</taxon>
        <taxon>Ecdysozoa</taxon>
        <taxon>Arthropoda</taxon>
        <taxon>Crustacea</taxon>
        <taxon>Branchiopoda</taxon>
        <taxon>Diplostraca</taxon>
        <taxon>Cladocera</taxon>
        <taxon>Anomopoda</taxon>
        <taxon>Daphniidae</taxon>
        <taxon>Daphnia</taxon>
    </lineage>
</organism>
<evidence type="ECO:0000313" key="1">
    <source>
        <dbReference type="EMBL" id="KAK4037625.1"/>
    </source>
</evidence>
<gene>
    <name evidence="1" type="ORF">OUZ56_029656</name>
</gene>
<accession>A0ABR0B7G0</accession>
<proteinExistence type="predicted"/>
<comment type="caution">
    <text evidence="1">The sequence shown here is derived from an EMBL/GenBank/DDBJ whole genome shotgun (WGS) entry which is preliminary data.</text>
</comment>
<name>A0ABR0B7G0_9CRUS</name>
<dbReference type="Proteomes" id="UP001234178">
    <property type="component" value="Unassembled WGS sequence"/>
</dbReference>
<reference evidence="1 2" key="1">
    <citation type="journal article" date="2023" name="Nucleic Acids Res.">
        <title>The hologenome of Daphnia magna reveals possible DNA methylation and microbiome-mediated evolution of the host genome.</title>
        <authorList>
            <person name="Chaturvedi A."/>
            <person name="Li X."/>
            <person name="Dhandapani V."/>
            <person name="Marshall H."/>
            <person name="Kissane S."/>
            <person name="Cuenca-Cambronero M."/>
            <person name="Asole G."/>
            <person name="Calvet F."/>
            <person name="Ruiz-Romero M."/>
            <person name="Marangio P."/>
            <person name="Guigo R."/>
            <person name="Rago D."/>
            <person name="Mirbahai L."/>
            <person name="Eastwood N."/>
            <person name="Colbourne J.K."/>
            <person name="Zhou J."/>
            <person name="Mallon E."/>
            <person name="Orsini L."/>
        </authorList>
    </citation>
    <scope>NUCLEOTIDE SEQUENCE [LARGE SCALE GENOMIC DNA]</scope>
    <source>
        <strain evidence="1">LRV0_1</strain>
    </source>
</reference>
<dbReference type="EMBL" id="JAOYFB010000040">
    <property type="protein sequence ID" value="KAK4037625.1"/>
    <property type="molecule type" value="Genomic_DNA"/>
</dbReference>
<sequence length="74" mass="8515">MDKKKSHRLRTDSIFPAIRNVMPKSSEFDMGANSIVVHFPLANDASSTADEVIYSSWMIEHLDEDHEFDLTEME</sequence>
<evidence type="ECO:0000313" key="2">
    <source>
        <dbReference type="Proteomes" id="UP001234178"/>
    </source>
</evidence>